<accession>A0A086ZS34</accession>
<dbReference type="PANTHER" id="PTHR43649:SF17">
    <property type="entry name" value="ABC TRANSPORTER SOLUTE BINDING PROTEIN-SUGAR TRANSPORT"/>
    <property type="match status" value="1"/>
</dbReference>
<reference evidence="2 3" key="1">
    <citation type="submission" date="2014-03" db="EMBL/GenBank/DDBJ databases">
        <title>Genomics of Bifidobacteria.</title>
        <authorList>
            <person name="Ventura M."/>
            <person name="Milani C."/>
            <person name="Lugli G.A."/>
        </authorList>
    </citation>
    <scope>NUCLEOTIDE SEQUENCE [LARGE SCALE GENOMIC DNA]</scope>
    <source>
        <strain evidence="2 3">DSM 23969</strain>
    </source>
</reference>
<name>A0A086ZS34_9BIFI</name>
<dbReference type="EMBL" id="JGYN01000025">
    <property type="protein sequence ID" value="KFI49334.1"/>
    <property type="molecule type" value="Genomic_DNA"/>
</dbReference>
<proteinExistence type="predicted"/>
<feature type="region of interest" description="Disordered" evidence="1">
    <location>
        <begin position="1"/>
        <end position="29"/>
    </location>
</feature>
<gene>
    <name evidence="2" type="ORF">BBIA_2115</name>
</gene>
<evidence type="ECO:0000313" key="3">
    <source>
        <dbReference type="Proteomes" id="UP000029108"/>
    </source>
</evidence>
<dbReference type="InterPro" id="IPR050490">
    <property type="entry name" value="Bact_solute-bd_prot1"/>
</dbReference>
<dbReference type="AlphaFoldDB" id="A0A086ZS34"/>
<dbReference type="Gene3D" id="3.40.190.10">
    <property type="entry name" value="Periplasmic binding protein-like II"/>
    <property type="match status" value="2"/>
</dbReference>
<evidence type="ECO:0000313" key="2">
    <source>
        <dbReference type="EMBL" id="KFI49334.1"/>
    </source>
</evidence>
<dbReference type="SUPFAM" id="SSF53850">
    <property type="entry name" value="Periplasmic binding protein-like II"/>
    <property type="match status" value="1"/>
</dbReference>
<organism evidence="2 3">
    <name type="scientific">Bifidobacterium biavatii DSM 23969</name>
    <dbReference type="NCBI Taxonomy" id="1437608"/>
    <lineage>
        <taxon>Bacteria</taxon>
        <taxon>Bacillati</taxon>
        <taxon>Actinomycetota</taxon>
        <taxon>Actinomycetes</taxon>
        <taxon>Bifidobacteriales</taxon>
        <taxon>Bifidobacteriaceae</taxon>
        <taxon>Bifidobacterium</taxon>
    </lineage>
</organism>
<comment type="caution">
    <text evidence="2">The sequence shown here is derived from an EMBL/GenBank/DDBJ whole genome shotgun (WGS) entry which is preliminary data.</text>
</comment>
<sequence length="558" mass="61519">MKRDAKFTTRRAGPTTEPARHRTTNKGHMMRKSYSTAKKTIAAISAAACLTGLAACGEDSKTDANGKPIVTVQIIKRSPMIAISKMKYAKDLEKACDCTIQWREASENAWSQQKTASLAASEVADLTIWGYSNQDLAKYPLFEDLSDDLDKMPNVQEYFKESEASRRFATDLNGHIWQIPSNAGNSPAALAGGQFMRINKTWLDKLGLEVPRTWDELTAVLKAFKTQDPNGNGEADEIPFSPHALGTTGFGWYDSFLLLNSTGITTQFFSTGTQGLYSKDGKVGNFMQTDNFRRVIEYYHSLVEQGLVPQNAMTKDDSTWSGEVGGDTARVGVSFGWEVSDFGKNIDQYITMRVPKESASTPDSDVTWEAPVADVYNGAAVSANAKNKDAAFKIINAMLDPDLTIEGYYGDMGTYVTKEGENKYSVPEKTFADTSVTYGLADRTLAWMRPDFTVGGPGMASSERAIKAAEVYAPDQKNIGEGDTIPQWVTPSSDDQTTISNINTPLFSYAMPVIAKWISQGGLDDASWNEFQKNLKTLQIDDVVKIYQKWVDTYAKQN</sequence>
<dbReference type="Pfam" id="PF01547">
    <property type="entry name" value="SBP_bac_1"/>
    <property type="match status" value="1"/>
</dbReference>
<evidence type="ECO:0000256" key="1">
    <source>
        <dbReference type="SAM" id="MobiDB-lite"/>
    </source>
</evidence>
<dbReference type="eggNOG" id="COG1653">
    <property type="taxonomic scope" value="Bacteria"/>
</dbReference>
<protein>
    <submittedName>
        <fullName evidence="2">ABC transporter</fullName>
    </submittedName>
</protein>
<keyword evidence="3" id="KW-1185">Reference proteome</keyword>
<dbReference type="Proteomes" id="UP000029108">
    <property type="component" value="Unassembled WGS sequence"/>
</dbReference>
<dbReference type="InterPro" id="IPR006059">
    <property type="entry name" value="SBP"/>
</dbReference>
<dbReference type="PANTHER" id="PTHR43649">
    <property type="entry name" value="ARABINOSE-BINDING PROTEIN-RELATED"/>
    <property type="match status" value="1"/>
</dbReference>
<dbReference type="STRING" id="1437608.GCA_000771645_01060"/>